<reference evidence="2 3" key="1">
    <citation type="journal article" date="2007" name="Science">
        <title>Sea anemone genome reveals ancestral eumetazoan gene repertoire and genomic organization.</title>
        <authorList>
            <person name="Putnam N.H."/>
            <person name="Srivastava M."/>
            <person name="Hellsten U."/>
            <person name="Dirks B."/>
            <person name="Chapman J."/>
            <person name="Salamov A."/>
            <person name="Terry A."/>
            <person name="Shapiro H."/>
            <person name="Lindquist E."/>
            <person name="Kapitonov V.V."/>
            <person name="Jurka J."/>
            <person name="Genikhovich G."/>
            <person name="Grigoriev I.V."/>
            <person name="Lucas S.M."/>
            <person name="Steele R.E."/>
            <person name="Finnerty J.R."/>
            <person name="Technau U."/>
            <person name="Martindale M.Q."/>
            <person name="Rokhsar D.S."/>
        </authorList>
    </citation>
    <scope>NUCLEOTIDE SEQUENCE [LARGE SCALE GENOMIC DNA]</scope>
    <source>
        <strain evidence="3">CH2 X CH6</strain>
    </source>
</reference>
<dbReference type="InParanoid" id="A7SNC7"/>
<dbReference type="PANTHER" id="PTHR36191">
    <property type="entry name" value="ENDO/EXONUCLEASE/PHOSPHATASE DOMAIN-CONTAINING PROTEIN-RELATED"/>
    <property type="match status" value="1"/>
</dbReference>
<evidence type="ECO:0000256" key="1">
    <source>
        <dbReference type="SAM" id="SignalP"/>
    </source>
</evidence>
<dbReference type="AlphaFoldDB" id="A7SNC7"/>
<evidence type="ECO:0000313" key="2">
    <source>
        <dbReference type="EMBL" id="EDO34759.1"/>
    </source>
</evidence>
<accession>A7SNC7</accession>
<keyword evidence="1" id="KW-0732">Signal</keyword>
<dbReference type="EMBL" id="DS469719">
    <property type="protein sequence ID" value="EDO34759.1"/>
    <property type="molecule type" value="Genomic_DNA"/>
</dbReference>
<dbReference type="PANTHER" id="PTHR36191:SF11">
    <property type="entry name" value="BRCT DOMAIN-CONTAINING PROTEIN"/>
    <property type="match status" value="1"/>
</dbReference>
<dbReference type="STRING" id="45351.A7SNC7"/>
<keyword evidence="3" id="KW-1185">Reference proteome</keyword>
<name>A7SNC7_NEMVE</name>
<dbReference type="PhylomeDB" id="A7SNC7"/>
<proteinExistence type="predicted"/>
<dbReference type="Proteomes" id="UP000001593">
    <property type="component" value="Unassembled WGS sequence"/>
</dbReference>
<dbReference type="OMA" id="EREACFH"/>
<sequence length="262" mass="29691">MASLTVFALLLGPASITGLQKPEFVGCYKANGDRPMPQFLASYRTKEYLKEWNQDEFDAVVRNCAAETEKHGFLYFGVQFWGECWSGPRAHLTYDDYGKTEKDSECKKYHVGGDFEIAVYRLLGAEDECSNSTYKVLDTADRLETHKTESPKCDTQMGGWYRFQSEAGDVIATSCPPMSHCGTYITGWMKGGLPYDVIDKSVEREACFHKSDENCCLEKRTIKARNCGKFFVFKLENAPLCGRYCGHYIEQAMHEEDPKSIA</sequence>
<feature type="signal peptide" evidence="1">
    <location>
        <begin position="1"/>
        <end position="18"/>
    </location>
</feature>
<feature type="chain" id="PRO_5002712191" evidence="1">
    <location>
        <begin position="19"/>
        <end position="262"/>
    </location>
</feature>
<organism evidence="2 3">
    <name type="scientific">Nematostella vectensis</name>
    <name type="common">Starlet sea anemone</name>
    <dbReference type="NCBI Taxonomy" id="45351"/>
    <lineage>
        <taxon>Eukaryota</taxon>
        <taxon>Metazoa</taxon>
        <taxon>Cnidaria</taxon>
        <taxon>Anthozoa</taxon>
        <taxon>Hexacorallia</taxon>
        <taxon>Actiniaria</taxon>
        <taxon>Edwardsiidae</taxon>
        <taxon>Nematostella</taxon>
    </lineage>
</organism>
<gene>
    <name evidence="2" type="ORF">NEMVEDRAFT_v1g246348</name>
</gene>
<evidence type="ECO:0000313" key="3">
    <source>
        <dbReference type="Proteomes" id="UP000001593"/>
    </source>
</evidence>
<protein>
    <submittedName>
        <fullName evidence="2">Uncharacterized protein</fullName>
    </submittedName>
</protein>
<dbReference type="HOGENOM" id="CLU_1062835_0_0_1"/>